<dbReference type="EnsemblPlants" id="AET1Gv20395000.41">
    <property type="protein sequence ID" value="AET1Gv20395000.41"/>
    <property type="gene ID" value="AET1Gv20395000"/>
</dbReference>
<dbReference type="SMART" id="SM01163">
    <property type="entry name" value="DUF1785"/>
    <property type="match status" value="1"/>
</dbReference>
<accession>A0A452YEY6</accession>
<dbReference type="PANTHER" id="PTHR22891">
    <property type="entry name" value="EUKARYOTIC TRANSLATION INITIATION FACTOR 2C"/>
    <property type="match status" value="1"/>
</dbReference>
<dbReference type="Gene3D" id="3.40.50.2300">
    <property type="match status" value="1"/>
</dbReference>
<dbReference type="InterPro" id="IPR036397">
    <property type="entry name" value="RNaseH_sf"/>
</dbReference>
<dbReference type="GO" id="GO:0003723">
    <property type="term" value="F:RNA binding"/>
    <property type="evidence" value="ECO:0007669"/>
    <property type="project" value="InterPro"/>
</dbReference>
<evidence type="ECO:0000256" key="2">
    <source>
        <dbReference type="ARBA" id="ARBA00023158"/>
    </source>
</evidence>
<keyword evidence="3" id="KW-1133">Transmembrane helix</keyword>
<feature type="domain" description="PAZ" evidence="4">
    <location>
        <begin position="318"/>
        <end position="431"/>
    </location>
</feature>
<keyword evidence="3" id="KW-0472">Membrane</keyword>
<reference evidence="6" key="5">
    <citation type="journal article" date="2021" name="G3 (Bethesda)">
        <title>Aegilops tauschii genome assembly Aet v5.0 features greater sequence contiguity and improved annotation.</title>
        <authorList>
            <person name="Wang L."/>
            <person name="Zhu T."/>
            <person name="Rodriguez J.C."/>
            <person name="Deal K.R."/>
            <person name="Dubcovsky J."/>
            <person name="McGuire P.E."/>
            <person name="Lux T."/>
            <person name="Spannagl M."/>
            <person name="Mayer K.F.X."/>
            <person name="Baldrich P."/>
            <person name="Meyers B.C."/>
            <person name="Huo N."/>
            <person name="Gu Y.Q."/>
            <person name="Zhou H."/>
            <person name="Devos K.M."/>
            <person name="Bennetzen J.L."/>
            <person name="Unver T."/>
            <person name="Budak H."/>
            <person name="Gulick P.J."/>
            <person name="Galiba G."/>
            <person name="Kalapos B."/>
            <person name="Nelson D.R."/>
            <person name="Li P."/>
            <person name="You F.M."/>
            <person name="Luo M.C."/>
            <person name="Dvorak J."/>
        </authorList>
    </citation>
    <scope>NUCLEOTIDE SEQUENCE [LARGE SCALE GENOMIC DNA]</scope>
    <source>
        <strain evidence="6">cv. AL8/78</strain>
    </source>
</reference>
<comment type="similarity">
    <text evidence="1">Belongs to the argonaute family. Ago subfamily.</text>
</comment>
<keyword evidence="3" id="KW-0812">Transmembrane</keyword>
<dbReference type="PROSITE" id="PS50821">
    <property type="entry name" value="PAZ"/>
    <property type="match status" value="1"/>
</dbReference>
<dbReference type="InterPro" id="IPR045246">
    <property type="entry name" value="Piwi_ago-like"/>
</dbReference>
<dbReference type="Gene3D" id="3.30.420.10">
    <property type="entry name" value="Ribonuclease H-like superfamily/Ribonuclease H"/>
    <property type="match status" value="1"/>
</dbReference>
<name>A0A452YEY6_AEGTS</name>
<dbReference type="Pfam" id="PF16487">
    <property type="entry name" value="ArgoMid"/>
    <property type="match status" value="1"/>
</dbReference>
<organism evidence="6 7">
    <name type="scientific">Aegilops tauschii subsp. strangulata</name>
    <name type="common">Goatgrass</name>
    <dbReference type="NCBI Taxonomy" id="200361"/>
    <lineage>
        <taxon>Eukaryota</taxon>
        <taxon>Viridiplantae</taxon>
        <taxon>Streptophyta</taxon>
        <taxon>Embryophyta</taxon>
        <taxon>Tracheophyta</taxon>
        <taxon>Spermatophyta</taxon>
        <taxon>Magnoliopsida</taxon>
        <taxon>Liliopsida</taxon>
        <taxon>Poales</taxon>
        <taxon>Poaceae</taxon>
        <taxon>BOP clade</taxon>
        <taxon>Pooideae</taxon>
        <taxon>Triticodae</taxon>
        <taxon>Triticeae</taxon>
        <taxon>Triticinae</taxon>
        <taxon>Aegilops</taxon>
    </lineage>
</organism>
<reference evidence="7" key="1">
    <citation type="journal article" date="2014" name="Science">
        <title>Ancient hybridizations among the ancestral genomes of bread wheat.</title>
        <authorList>
            <consortium name="International Wheat Genome Sequencing Consortium,"/>
            <person name="Marcussen T."/>
            <person name="Sandve S.R."/>
            <person name="Heier L."/>
            <person name="Spannagl M."/>
            <person name="Pfeifer M."/>
            <person name="Jakobsen K.S."/>
            <person name="Wulff B.B."/>
            <person name="Steuernagel B."/>
            <person name="Mayer K.F."/>
            <person name="Olsen O.A."/>
        </authorList>
    </citation>
    <scope>NUCLEOTIDE SEQUENCE [LARGE SCALE GENOMIC DNA]</scope>
    <source>
        <strain evidence="7">cv. AL8/78</strain>
    </source>
</reference>
<dbReference type="Pfam" id="PF08699">
    <property type="entry name" value="ArgoL1"/>
    <property type="match status" value="1"/>
</dbReference>
<evidence type="ECO:0000259" key="5">
    <source>
        <dbReference type="PROSITE" id="PS50822"/>
    </source>
</evidence>
<dbReference type="Pfam" id="PF02171">
    <property type="entry name" value="Piwi"/>
    <property type="match status" value="1"/>
</dbReference>
<dbReference type="SMART" id="SM00950">
    <property type="entry name" value="Piwi"/>
    <property type="match status" value="1"/>
</dbReference>
<dbReference type="GO" id="GO:0031047">
    <property type="term" value="P:regulatory ncRNA-mediated gene silencing"/>
    <property type="evidence" value="ECO:0007669"/>
    <property type="project" value="UniProtKB-KW"/>
</dbReference>
<dbReference type="Pfam" id="PF02170">
    <property type="entry name" value="PAZ"/>
    <property type="match status" value="1"/>
</dbReference>
<dbReference type="CDD" id="cd04657">
    <property type="entry name" value="Piwi_ago-like"/>
    <property type="match status" value="1"/>
</dbReference>
<sequence>EKNIILSEKNEISLLPLLYQAVISAVNDIFMQWSFPLFNFSLFSVIICCILSSLTWHTLLLTLQYLSCCLIFILTFLHILYASLWRLAMVRKNKNRHSSGGRGGRIGSGPSSTVSCSIPELQKFVPGESLKRPGFVSAGESYIVKANHFKLTYNETLCRYHVLIDPKPTSAGDVMIQLAKLYGQSRLGGRLPAYDGKKSLYTSRPFPFTCEAFKVTLPDQENILCGLPRGKRHFRVQITLDKVLFGRIDSEEFYQAFNTILRELFLGRYCLVGRSFYKSQPGEGLKNCCGFYQRIQNTQMGISLNIDISCKPFINPLPVINLVALLLNRDISDDPFDFCERLKVSKDLCDVEVNFTLEKNADKKYRITGLTSQGSSQLPCPCDDSGTGKTVVEYFKETYRRTIRSRVPCLKVRDQEKPTTYLPMEVCEISDAKQISYLLSVACQHPMDHEKTILQTVNPYNEDPHAKEFGITFENKLTIVKGRVLPPPVLKFNDQGKVKEFLPKVGKWNMRLKQMVKGGEVNTWACINFASDITHAAAVAFCDELAVMCVISGMNFKGDPVLPLVNAKPNHVRPFLKKHYQRFMEILRPLHKELDLLIVILPDKNGTLYGDIKRICETDLGLVSQCCLAKHVLKMKPQYLTNIALKINMKVGGRNTVLLDAVVGNLPRVSNTPTIIFGADVSHPHHGEGRSSPSIAAVVASQDWPEVTNYAGLVRPQARHEEIIQGLFNENDCGSGCISGGMIKEHLISFMRSTGHIPRRIIFYRDVVSKGRLNMVLEHELSAIKKACASLDPIYNPQVTIIMVQKQHHTRLFAGNYGVGSTIFQSGNVLPGTVVDKEICHPTDFDFYLCSHAGTKGVSRPVRYHVLWDENNFTANALQILTNHLCYTDARCTSSVSIVPPVHYAHLLASRAR</sequence>
<evidence type="ECO:0000313" key="6">
    <source>
        <dbReference type="EnsemblPlants" id="AET1Gv20395000.41"/>
    </source>
</evidence>
<dbReference type="STRING" id="200361.A0A452YEY6"/>
<feature type="transmembrane region" description="Helical" evidence="3">
    <location>
        <begin position="63"/>
        <end position="84"/>
    </location>
</feature>
<dbReference type="FunFam" id="3.40.50.2300:FF:000110">
    <property type="entry name" value="Argonaute 10"/>
    <property type="match status" value="1"/>
</dbReference>
<evidence type="ECO:0000259" key="4">
    <source>
        <dbReference type="PROSITE" id="PS50821"/>
    </source>
</evidence>
<dbReference type="InterPro" id="IPR036085">
    <property type="entry name" value="PAZ_dom_sf"/>
</dbReference>
<dbReference type="Pfam" id="PF16488">
    <property type="entry name" value="ArgoL2"/>
    <property type="match status" value="1"/>
</dbReference>
<reference evidence="7" key="2">
    <citation type="journal article" date="2017" name="Nat. Plants">
        <title>The Aegilops tauschii genome reveals multiple impacts of transposons.</title>
        <authorList>
            <person name="Zhao G."/>
            <person name="Zou C."/>
            <person name="Li K."/>
            <person name="Wang K."/>
            <person name="Li T."/>
            <person name="Gao L."/>
            <person name="Zhang X."/>
            <person name="Wang H."/>
            <person name="Yang Z."/>
            <person name="Liu X."/>
            <person name="Jiang W."/>
            <person name="Mao L."/>
            <person name="Kong X."/>
            <person name="Jiao Y."/>
            <person name="Jia J."/>
        </authorList>
    </citation>
    <scope>NUCLEOTIDE SEQUENCE [LARGE SCALE GENOMIC DNA]</scope>
    <source>
        <strain evidence="7">cv. AL8/78</strain>
    </source>
</reference>
<keyword evidence="2" id="KW-0943">RNA-mediated gene silencing</keyword>
<keyword evidence="7" id="KW-1185">Reference proteome</keyword>
<dbReference type="InterPro" id="IPR032472">
    <property type="entry name" value="ArgoL2"/>
</dbReference>
<evidence type="ECO:0000256" key="1">
    <source>
        <dbReference type="ARBA" id="ARBA00008201"/>
    </source>
</evidence>
<dbReference type="Pfam" id="PF16486">
    <property type="entry name" value="ArgoN"/>
    <property type="match status" value="1"/>
</dbReference>
<feature type="transmembrane region" description="Helical" evidence="3">
    <location>
        <begin position="37"/>
        <end position="57"/>
    </location>
</feature>
<feature type="domain" description="Piwi" evidence="5">
    <location>
        <begin position="596"/>
        <end position="913"/>
    </location>
</feature>
<dbReference type="InterPro" id="IPR032473">
    <property type="entry name" value="Argonaute_Mid_dom"/>
</dbReference>
<dbReference type="CDD" id="cd02846">
    <property type="entry name" value="PAZ_argonaute_like"/>
    <property type="match status" value="1"/>
</dbReference>
<dbReference type="InterPro" id="IPR012337">
    <property type="entry name" value="RNaseH-like_sf"/>
</dbReference>
<dbReference type="InterPro" id="IPR003165">
    <property type="entry name" value="Piwi"/>
</dbReference>
<dbReference type="InterPro" id="IPR032474">
    <property type="entry name" value="Argonaute_N"/>
</dbReference>
<evidence type="ECO:0008006" key="8">
    <source>
        <dbReference type="Google" id="ProtNLM"/>
    </source>
</evidence>
<dbReference type="Gramene" id="AET1Gv20395000.41">
    <property type="protein sequence ID" value="AET1Gv20395000.41"/>
    <property type="gene ID" value="AET1Gv20395000"/>
</dbReference>
<reference evidence="6" key="4">
    <citation type="submission" date="2019-03" db="UniProtKB">
        <authorList>
            <consortium name="EnsemblPlants"/>
        </authorList>
    </citation>
    <scope>IDENTIFICATION</scope>
</reference>
<dbReference type="SUPFAM" id="SSF53098">
    <property type="entry name" value="Ribonuclease H-like"/>
    <property type="match status" value="1"/>
</dbReference>
<dbReference type="AlphaFoldDB" id="A0A452YEY6"/>
<dbReference type="SUPFAM" id="SSF101690">
    <property type="entry name" value="PAZ domain"/>
    <property type="match status" value="1"/>
</dbReference>
<protein>
    <recommendedName>
        <fullName evidence="8">Piwi domain-containing protein</fullName>
    </recommendedName>
</protein>
<dbReference type="PROSITE" id="PS50822">
    <property type="entry name" value="PIWI"/>
    <property type="match status" value="1"/>
</dbReference>
<evidence type="ECO:0000313" key="7">
    <source>
        <dbReference type="Proteomes" id="UP000015105"/>
    </source>
</evidence>
<dbReference type="Proteomes" id="UP000015105">
    <property type="component" value="Chromosome 1D"/>
</dbReference>
<dbReference type="InterPro" id="IPR003100">
    <property type="entry name" value="PAZ_dom"/>
</dbReference>
<dbReference type="InterPro" id="IPR014811">
    <property type="entry name" value="ArgoL1"/>
</dbReference>
<proteinExistence type="inferred from homology"/>
<evidence type="ECO:0000256" key="3">
    <source>
        <dbReference type="SAM" id="Phobius"/>
    </source>
</evidence>
<dbReference type="Gene3D" id="2.170.260.10">
    <property type="entry name" value="paz domain"/>
    <property type="match status" value="1"/>
</dbReference>
<reference evidence="6" key="3">
    <citation type="journal article" date="2017" name="Nature">
        <title>Genome sequence of the progenitor of the wheat D genome Aegilops tauschii.</title>
        <authorList>
            <person name="Luo M.C."/>
            <person name="Gu Y.Q."/>
            <person name="Puiu D."/>
            <person name="Wang H."/>
            <person name="Twardziok S.O."/>
            <person name="Deal K.R."/>
            <person name="Huo N."/>
            <person name="Zhu T."/>
            <person name="Wang L."/>
            <person name="Wang Y."/>
            <person name="McGuire P.E."/>
            <person name="Liu S."/>
            <person name="Long H."/>
            <person name="Ramasamy R.K."/>
            <person name="Rodriguez J.C."/>
            <person name="Van S.L."/>
            <person name="Yuan L."/>
            <person name="Wang Z."/>
            <person name="Xia Z."/>
            <person name="Xiao L."/>
            <person name="Anderson O.D."/>
            <person name="Ouyang S."/>
            <person name="Liang Y."/>
            <person name="Zimin A.V."/>
            <person name="Pertea G."/>
            <person name="Qi P."/>
            <person name="Bennetzen J.L."/>
            <person name="Dai X."/>
            <person name="Dawson M.W."/>
            <person name="Muller H.G."/>
            <person name="Kugler K."/>
            <person name="Rivarola-Duarte L."/>
            <person name="Spannagl M."/>
            <person name="Mayer K.F.X."/>
            <person name="Lu F.H."/>
            <person name="Bevan M.W."/>
            <person name="Leroy P."/>
            <person name="Li P."/>
            <person name="You F.M."/>
            <person name="Sun Q."/>
            <person name="Liu Z."/>
            <person name="Lyons E."/>
            <person name="Wicker T."/>
            <person name="Salzberg S.L."/>
            <person name="Devos K.M."/>
            <person name="Dvorak J."/>
        </authorList>
    </citation>
    <scope>NUCLEOTIDE SEQUENCE [LARGE SCALE GENOMIC DNA]</scope>
    <source>
        <strain evidence="6">cv. AL8/78</strain>
    </source>
</reference>